<dbReference type="GO" id="GO:0009366">
    <property type="term" value="C:enterobactin synthetase complex"/>
    <property type="evidence" value="ECO:0007669"/>
    <property type="project" value="InterPro"/>
</dbReference>
<sequence length="237" mass="25547">MLEHILPPTVQTAHSLSDRADAEAVLFPEEWPTVATAVASRQAEYATVRACARDALTKLGQPPVALVPGEDREPRWPAGIVGSMTHCTGFRGAAVAHDRDIAALGIDAEPNAPLPDGDSLLNVLARREEADLLAILPACGTAWDRLLFSAKECVYKAWFPLTRRWLGFEEAIVRISPAGTFEAQLLVEGPTLDGEVLESFSGTWLHMDGLLLTAIAVPLRRTSERGAGYESRAEPGS</sequence>
<evidence type="ECO:0000256" key="2">
    <source>
        <dbReference type="PIRSR" id="PIRSR603542-1"/>
    </source>
</evidence>
<dbReference type="PANTHER" id="PTHR38096">
    <property type="entry name" value="ENTEROBACTIN SYNTHASE COMPONENT D"/>
    <property type="match status" value="1"/>
</dbReference>
<feature type="binding site" evidence="2">
    <location>
        <position position="166"/>
    </location>
    <ligand>
        <name>CoA</name>
        <dbReference type="ChEBI" id="CHEBI:57287"/>
    </ligand>
</feature>
<gene>
    <name evidence="6" type="ORF">F0344_15505</name>
</gene>
<keyword evidence="7" id="KW-1185">Reference proteome</keyword>
<dbReference type="RefSeq" id="WP_185299356.1">
    <property type="nucleotide sequence ID" value="NZ_CP045702.1"/>
</dbReference>
<dbReference type="PANTHER" id="PTHR38096:SF1">
    <property type="entry name" value="ENTEROBACTIN SYNTHASE COMPONENT D"/>
    <property type="match status" value="1"/>
</dbReference>
<dbReference type="Proteomes" id="UP000515307">
    <property type="component" value="Chromosome"/>
</dbReference>
<feature type="binding site" evidence="3">
    <location>
        <position position="108"/>
    </location>
    <ligand>
        <name>Mg(2+)</name>
        <dbReference type="ChEBI" id="CHEBI:18420"/>
    </ligand>
</feature>
<dbReference type="InterPro" id="IPR037143">
    <property type="entry name" value="4-PPantetheinyl_Trfase_dom_sf"/>
</dbReference>
<dbReference type="InterPro" id="IPR041354">
    <property type="entry name" value="4PPT_N"/>
</dbReference>
<feature type="binding site" evidence="2">
    <location>
        <position position="152"/>
    </location>
    <ligand>
        <name>CoA</name>
        <dbReference type="ChEBI" id="CHEBI:57287"/>
    </ligand>
</feature>
<dbReference type="KEGG" id="sfiy:F0344_15505"/>
<dbReference type="Pfam" id="PF01648">
    <property type="entry name" value="ACPS"/>
    <property type="match status" value="1"/>
</dbReference>
<dbReference type="Pfam" id="PF17837">
    <property type="entry name" value="4PPT_N"/>
    <property type="match status" value="1"/>
</dbReference>
<dbReference type="InterPro" id="IPR008278">
    <property type="entry name" value="4-PPantetheinyl_Trfase_dom"/>
</dbReference>
<dbReference type="InterPro" id="IPR003542">
    <property type="entry name" value="Enbac_synth_compD-like"/>
</dbReference>
<feature type="domain" description="4'-phosphopantetheinyl transferase N-terminal" evidence="5">
    <location>
        <begin position="32"/>
        <end position="96"/>
    </location>
</feature>
<keyword evidence="3" id="KW-0479">Metal-binding</keyword>
<protein>
    <submittedName>
        <fullName evidence="6">4'-phosphopantetheinyl transferase superfamily protein</fullName>
    </submittedName>
</protein>
<dbReference type="GO" id="GO:0000287">
    <property type="term" value="F:magnesium ion binding"/>
    <property type="evidence" value="ECO:0007669"/>
    <property type="project" value="InterPro"/>
</dbReference>
<feature type="binding site" evidence="2">
    <location>
        <begin position="85"/>
        <end position="86"/>
    </location>
    <ligand>
        <name>CoA</name>
        <dbReference type="ChEBI" id="CHEBI:57287"/>
    </ligand>
</feature>
<name>A0A7G7BKI8_9ACTN</name>
<dbReference type="GO" id="GO:0005886">
    <property type="term" value="C:plasma membrane"/>
    <property type="evidence" value="ECO:0007669"/>
    <property type="project" value="TreeGrafter"/>
</dbReference>
<evidence type="ECO:0000256" key="1">
    <source>
        <dbReference type="ARBA" id="ARBA00022679"/>
    </source>
</evidence>
<feature type="binding site" evidence="2">
    <location>
        <position position="107"/>
    </location>
    <ligand>
        <name>CoA</name>
        <dbReference type="ChEBI" id="CHEBI:57287"/>
    </ligand>
</feature>
<evidence type="ECO:0000313" key="6">
    <source>
        <dbReference type="EMBL" id="QNE75853.1"/>
    </source>
</evidence>
<dbReference type="EMBL" id="CP045702">
    <property type="protein sequence ID" value="QNE75853.1"/>
    <property type="molecule type" value="Genomic_DNA"/>
</dbReference>
<dbReference type="SUPFAM" id="SSF56214">
    <property type="entry name" value="4'-phosphopantetheinyl transferase"/>
    <property type="match status" value="1"/>
</dbReference>
<feature type="binding site" evidence="3">
    <location>
        <position position="107"/>
    </location>
    <ligand>
        <name>Mg(2+)</name>
        <dbReference type="ChEBI" id="CHEBI:18420"/>
    </ligand>
</feature>
<evidence type="ECO:0000256" key="3">
    <source>
        <dbReference type="PIRSR" id="PIRSR603542-2"/>
    </source>
</evidence>
<comment type="cofactor">
    <cofactor evidence="3">
        <name>Mg(2+)</name>
        <dbReference type="ChEBI" id="CHEBI:18420"/>
    </cofactor>
</comment>
<feature type="binding site" evidence="2">
    <location>
        <position position="41"/>
    </location>
    <ligand>
        <name>CoA</name>
        <dbReference type="ChEBI" id="CHEBI:57287"/>
    </ligand>
</feature>
<feature type="binding site" evidence="2">
    <location>
        <position position="156"/>
    </location>
    <ligand>
        <name>CoA</name>
        <dbReference type="ChEBI" id="CHEBI:57287"/>
    </ligand>
</feature>
<evidence type="ECO:0000259" key="4">
    <source>
        <dbReference type="Pfam" id="PF01648"/>
    </source>
</evidence>
<keyword evidence="3" id="KW-0460">Magnesium</keyword>
<reference evidence="7" key="1">
    <citation type="submission" date="2019-10" db="EMBL/GenBank/DDBJ databases">
        <title>Antimicrobial potential of Antarctic Bacteria.</title>
        <authorList>
            <person name="Benaud N."/>
            <person name="Edwards R.J."/>
            <person name="Ferrari B.C."/>
        </authorList>
    </citation>
    <scope>NUCLEOTIDE SEQUENCE [LARGE SCALE GENOMIC DNA]</scope>
    <source>
        <strain evidence="7">NBSH44</strain>
    </source>
</reference>
<dbReference type="GO" id="GO:0008897">
    <property type="term" value="F:holo-[acyl-carrier-protein] synthase activity"/>
    <property type="evidence" value="ECO:0007669"/>
    <property type="project" value="InterPro"/>
</dbReference>
<evidence type="ECO:0000313" key="7">
    <source>
        <dbReference type="Proteomes" id="UP000515307"/>
    </source>
</evidence>
<feature type="domain" description="4'-phosphopantetheinyl transferase" evidence="4">
    <location>
        <begin position="104"/>
        <end position="188"/>
    </location>
</feature>
<evidence type="ECO:0000259" key="5">
    <source>
        <dbReference type="Pfam" id="PF17837"/>
    </source>
</evidence>
<accession>A0A7G7BKI8</accession>
<feature type="binding site" evidence="2">
    <location>
        <position position="49"/>
    </location>
    <ligand>
        <name>CoA</name>
        <dbReference type="ChEBI" id="CHEBI:57287"/>
    </ligand>
</feature>
<dbReference type="PRINTS" id="PR01399">
    <property type="entry name" value="ENTSNTHTASED"/>
</dbReference>
<keyword evidence="1 6" id="KW-0808">Transferase</keyword>
<dbReference type="GO" id="GO:0009239">
    <property type="term" value="P:enterobactin biosynthetic process"/>
    <property type="evidence" value="ECO:0007669"/>
    <property type="project" value="InterPro"/>
</dbReference>
<organism evidence="6 7">
    <name type="scientific">Streptomyces finlayi</name>
    <dbReference type="NCBI Taxonomy" id="67296"/>
    <lineage>
        <taxon>Bacteria</taxon>
        <taxon>Bacillati</taxon>
        <taxon>Actinomycetota</taxon>
        <taxon>Actinomycetes</taxon>
        <taxon>Kitasatosporales</taxon>
        <taxon>Streptomycetaceae</taxon>
        <taxon>Streptomyces</taxon>
    </lineage>
</organism>
<proteinExistence type="predicted"/>
<dbReference type="AlphaFoldDB" id="A0A7G7BKI8"/>
<feature type="binding site" evidence="3">
    <location>
        <position position="109"/>
    </location>
    <ligand>
        <name>Mg(2+)</name>
        <dbReference type="ChEBI" id="CHEBI:18420"/>
    </ligand>
</feature>